<dbReference type="Proteomes" id="UP000275846">
    <property type="component" value="Unassembled WGS sequence"/>
</dbReference>
<reference evidence="2 3" key="2">
    <citation type="submission" date="2018-11" db="EMBL/GenBank/DDBJ databases">
        <authorList>
            <consortium name="Pathogen Informatics"/>
        </authorList>
    </citation>
    <scope>NUCLEOTIDE SEQUENCE [LARGE SCALE GENOMIC DNA]</scope>
    <source>
        <strain evidence="2 3">NST_G2</strain>
    </source>
</reference>
<organism evidence="4">
    <name type="scientific">Schistocephalus solidus</name>
    <name type="common">Tapeworm</name>
    <dbReference type="NCBI Taxonomy" id="70667"/>
    <lineage>
        <taxon>Eukaryota</taxon>
        <taxon>Metazoa</taxon>
        <taxon>Spiralia</taxon>
        <taxon>Lophotrochozoa</taxon>
        <taxon>Platyhelminthes</taxon>
        <taxon>Cestoda</taxon>
        <taxon>Eucestoda</taxon>
        <taxon>Diphyllobothriidea</taxon>
        <taxon>Diphyllobothriidae</taxon>
        <taxon>Schistocephalus</taxon>
    </lineage>
</organism>
<keyword evidence="3" id="KW-1185">Reference proteome</keyword>
<feature type="region of interest" description="Disordered" evidence="1">
    <location>
        <begin position="19"/>
        <end position="41"/>
    </location>
</feature>
<evidence type="ECO:0000313" key="4">
    <source>
        <dbReference type="WBParaSite" id="SSLN_0000635601-mRNA-1"/>
    </source>
</evidence>
<gene>
    <name evidence="2" type="ORF">SSLN_LOCUS6159</name>
</gene>
<evidence type="ECO:0000313" key="2">
    <source>
        <dbReference type="EMBL" id="VDL92544.1"/>
    </source>
</evidence>
<feature type="compositionally biased region" description="Polar residues" evidence="1">
    <location>
        <begin position="75"/>
        <end position="89"/>
    </location>
</feature>
<dbReference type="EMBL" id="UYSU01033566">
    <property type="protein sequence ID" value="VDL92544.1"/>
    <property type="molecule type" value="Genomic_DNA"/>
</dbReference>
<sequence>MGTVAIRSHVRRKVRHSWSRQSAHMMTGAGADSQRPSYTPAGTTRVLAPYTRVLEINVRNFAVWLQATNDALWSSGLNSGHTKNDNSNWPEEPASCSCVQSPV</sequence>
<accession>A0A183SPL1</accession>
<dbReference type="AlphaFoldDB" id="A0A183SPL1"/>
<dbReference type="WBParaSite" id="SSLN_0000635601-mRNA-1">
    <property type="protein sequence ID" value="SSLN_0000635601-mRNA-1"/>
    <property type="gene ID" value="SSLN_0000635601"/>
</dbReference>
<feature type="region of interest" description="Disordered" evidence="1">
    <location>
        <begin position="75"/>
        <end position="103"/>
    </location>
</feature>
<protein>
    <submittedName>
        <fullName evidence="2 4">Uncharacterized protein</fullName>
    </submittedName>
</protein>
<proteinExistence type="predicted"/>
<evidence type="ECO:0000313" key="3">
    <source>
        <dbReference type="Proteomes" id="UP000275846"/>
    </source>
</evidence>
<name>A0A183SPL1_SCHSO</name>
<reference evidence="4" key="1">
    <citation type="submission" date="2016-06" db="UniProtKB">
        <authorList>
            <consortium name="WormBaseParasite"/>
        </authorList>
    </citation>
    <scope>IDENTIFICATION</scope>
</reference>
<evidence type="ECO:0000256" key="1">
    <source>
        <dbReference type="SAM" id="MobiDB-lite"/>
    </source>
</evidence>